<dbReference type="NCBIfam" id="TIGR01525">
    <property type="entry name" value="ATPase-IB_hvy"/>
    <property type="match status" value="1"/>
</dbReference>
<dbReference type="GO" id="GO:0015086">
    <property type="term" value="F:cadmium ion transmembrane transporter activity"/>
    <property type="evidence" value="ECO:0007669"/>
    <property type="project" value="TreeGrafter"/>
</dbReference>
<dbReference type="InterPro" id="IPR008250">
    <property type="entry name" value="ATPase_P-typ_transduc_dom_A_sf"/>
</dbReference>
<dbReference type="NCBIfam" id="TIGR01512">
    <property type="entry name" value="ATPase-IB2_Cd"/>
    <property type="match status" value="1"/>
</dbReference>
<dbReference type="EMBL" id="JAGZJA010000005">
    <property type="protein sequence ID" value="MBS5147048.1"/>
    <property type="molecule type" value="Genomic_DNA"/>
</dbReference>
<evidence type="ECO:0000313" key="11">
    <source>
        <dbReference type="Proteomes" id="UP000738879"/>
    </source>
</evidence>
<dbReference type="PRINTS" id="PR00119">
    <property type="entry name" value="CATATPASE"/>
</dbReference>
<evidence type="ECO:0000259" key="9">
    <source>
        <dbReference type="Pfam" id="PF00122"/>
    </source>
</evidence>
<evidence type="ECO:0000256" key="6">
    <source>
        <dbReference type="ARBA" id="ARBA00022989"/>
    </source>
</evidence>
<comment type="subcellular location">
    <subcellularLocation>
        <location evidence="1">Cell membrane</location>
        <topology evidence="1">Multi-pass membrane protein</topology>
    </subcellularLocation>
</comment>
<dbReference type="InterPro" id="IPR023298">
    <property type="entry name" value="ATPase_P-typ_TM_dom_sf"/>
</dbReference>
<dbReference type="InterPro" id="IPR051014">
    <property type="entry name" value="Cation_Transport_ATPase_IB"/>
</dbReference>
<keyword evidence="4 8" id="KW-0479">Metal-binding</keyword>
<dbReference type="GO" id="GO:0005886">
    <property type="term" value="C:plasma membrane"/>
    <property type="evidence" value="ECO:0007669"/>
    <property type="project" value="UniProtKB-SubCell"/>
</dbReference>
<dbReference type="GO" id="GO:0016887">
    <property type="term" value="F:ATP hydrolysis activity"/>
    <property type="evidence" value="ECO:0007669"/>
    <property type="project" value="InterPro"/>
</dbReference>
<dbReference type="CDD" id="cd07548">
    <property type="entry name" value="P-type_ATPase-Cd_Zn_Co_like"/>
    <property type="match status" value="1"/>
</dbReference>
<feature type="transmembrane region" description="Helical" evidence="8">
    <location>
        <begin position="589"/>
        <end position="609"/>
    </location>
</feature>
<dbReference type="SFLD" id="SFLDF00027">
    <property type="entry name" value="p-type_atpase"/>
    <property type="match status" value="1"/>
</dbReference>
<dbReference type="Pfam" id="PF00702">
    <property type="entry name" value="Hydrolase"/>
    <property type="match status" value="1"/>
</dbReference>
<keyword evidence="3 8" id="KW-0812">Transmembrane</keyword>
<dbReference type="InterPro" id="IPR023299">
    <property type="entry name" value="ATPase_P-typ_cyto_dom_N"/>
</dbReference>
<comment type="similarity">
    <text evidence="2 8">Belongs to the cation transport ATPase (P-type) (TC 3.A.3) family. Type IB subfamily.</text>
</comment>
<dbReference type="SUPFAM" id="SSF81665">
    <property type="entry name" value="Calcium ATPase, transmembrane domain M"/>
    <property type="match status" value="1"/>
</dbReference>
<feature type="transmembrane region" description="Helical" evidence="8">
    <location>
        <begin position="104"/>
        <end position="121"/>
    </location>
</feature>
<feature type="domain" description="P-type ATPase A" evidence="9">
    <location>
        <begin position="134"/>
        <end position="233"/>
    </location>
</feature>
<dbReference type="SUPFAM" id="SSF56784">
    <property type="entry name" value="HAD-like"/>
    <property type="match status" value="1"/>
</dbReference>
<keyword evidence="8" id="KW-0067">ATP-binding</keyword>
<dbReference type="SFLD" id="SFLDG00002">
    <property type="entry name" value="C1.7:_P-type_atpase_like"/>
    <property type="match status" value="1"/>
</dbReference>
<dbReference type="InterPro" id="IPR044492">
    <property type="entry name" value="P_typ_ATPase_HD_dom"/>
</dbReference>
<dbReference type="InterPro" id="IPR036412">
    <property type="entry name" value="HAD-like_sf"/>
</dbReference>
<dbReference type="GO" id="GO:0046872">
    <property type="term" value="F:metal ion binding"/>
    <property type="evidence" value="ECO:0007669"/>
    <property type="project" value="UniProtKB-KW"/>
</dbReference>
<evidence type="ECO:0000256" key="7">
    <source>
        <dbReference type="ARBA" id="ARBA00023136"/>
    </source>
</evidence>
<evidence type="ECO:0000256" key="3">
    <source>
        <dbReference type="ARBA" id="ARBA00022692"/>
    </source>
</evidence>
<dbReference type="Proteomes" id="UP000738879">
    <property type="component" value="Unassembled WGS sequence"/>
</dbReference>
<dbReference type="GO" id="GO:0019829">
    <property type="term" value="F:ATPase-coupled monoatomic cation transmembrane transporter activity"/>
    <property type="evidence" value="ECO:0007669"/>
    <property type="project" value="InterPro"/>
</dbReference>
<dbReference type="InterPro" id="IPR059000">
    <property type="entry name" value="ATPase_P-type_domA"/>
</dbReference>
<keyword evidence="8" id="KW-1003">Cell membrane</keyword>
<dbReference type="NCBIfam" id="TIGR01494">
    <property type="entry name" value="ATPase_P-type"/>
    <property type="match status" value="2"/>
</dbReference>
<feature type="transmembrane region" description="Helical" evidence="8">
    <location>
        <begin position="40"/>
        <end position="60"/>
    </location>
</feature>
<dbReference type="InterPro" id="IPR023214">
    <property type="entry name" value="HAD_sf"/>
</dbReference>
<evidence type="ECO:0000256" key="2">
    <source>
        <dbReference type="ARBA" id="ARBA00006024"/>
    </source>
</evidence>
<dbReference type="PRINTS" id="PR00120">
    <property type="entry name" value="HATPASE"/>
</dbReference>
<dbReference type="Gene3D" id="3.40.50.1000">
    <property type="entry name" value="HAD superfamily/HAD-like"/>
    <property type="match status" value="1"/>
</dbReference>
<keyword evidence="7 8" id="KW-0472">Membrane</keyword>
<dbReference type="PANTHER" id="PTHR48085:SF5">
    <property type="entry name" value="CADMIUM_ZINC-TRANSPORTING ATPASE HMA4-RELATED"/>
    <property type="match status" value="1"/>
</dbReference>
<dbReference type="AlphaFoldDB" id="A0A943BM92"/>
<protein>
    <submittedName>
        <fullName evidence="10">Cadmium-translocating P-type ATPase</fullName>
    </submittedName>
</protein>
<evidence type="ECO:0000256" key="1">
    <source>
        <dbReference type="ARBA" id="ARBA00004651"/>
    </source>
</evidence>
<dbReference type="InterPro" id="IPR027256">
    <property type="entry name" value="P-typ_ATPase_IB"/>
</dbReference>
<dbReference type="FunFam" id="2.70.150.10:FF:000002">
    <property type="entry name" value="Copper-transporting ATPase 1, putative"/>
    <property type="match status" value="1"/>
</dbReference>
<evidence type="ECO:0000313" key="10">
    <source>
        <dbReference type="EMBL" id="MBS5147048.1"/>
    </source>
</evidence>
<dbReference type="InterPro" id="IPR018303">
    <property type="entry name" value="ATPase_P-typ_P_site"/>
</dbReference>
<dbReference type="InterPro" id="IPR001757">
    <property type="entry name" value="P_typ_ATPase"/>
</dbReference>
<evidence type="ECO:0000256" key="4">
    <source>
        <dbReference type="ARBA" id="ARBA00022723"/>
    </source>
</evidence>
<evidence type="ECO:0000256" key="5">
    <source>
        <dbReference type="ARBA" id="ARBA00022967"/>
    </source>
</evidence>
<dbReference type="Pfam" id="PF00122">
    <property type="entry name" value="E1-E2_ATPase"/>
    <property type="match status" value="1"/>
</dbReference>
<feature type="transmembrane region" description="Helical" evidence="8">
    <location>
        <begin position="279"/>
        <end position="304"/>
    </location>
</feature>
<evidence type="ECO:0000256" key="8">
    <source>
        <dbReference type="RuleBase" id="RU362081"/>
    </source>
</evidence>
<keyword evidence="6 8" id="KW-1133">Transmembrane helix</keyword>
<reference evidence="10" key="1">
    <citation type="submission" date="2021-02" db="EMBL/GenBank/DDBJ databases">
        <title>Infant gut strain persistence is associated with maternal origin, phylogeny, and functional potential including surface adhesion and iron acquisition.</title>
        <authorList>
            <person name="Lou Y.C."/>
        </authorList>
    </citation>
    <scope>NUCLEOTIDE SEQUENCE</scope>
    <source>
        <strain evidence="10">L3_128_245G1_dasL3_128_245G1_concoct_49</strain>
    </source>
</reference>
<proteinExistence type="inferred from homology"/>
<feature type="transmembrane region" description="Helical" evidence="8">
    <location>
        <begin position="615"/>
        <end position="634"/>
    </location>
</feature>
<accession>A0A943BM92</accession>
<dbReference type="Gene3D" id="3.40.1110.10">
    <property type="entry name" value="Calcium-transporting ATPase, cytoplasmic domain N"/>
    <property type="match status" value="1"/>
</dbReference>
<keyword evidence="8" id="KW-0547">Nucleotide-binding</keyword>
<dbReference type="GO" id="GO:0005524">
    <property type="term" value="F:ATP binding"/>
    <property type="evidence" value="ECO:0007669"/>
    <property type="project" value="UniProtKB-UniRule"/>
</dbReference>
<dbReference type="PROSITE" id="PS00154">
    <property type="entry name" value="ATPASE_E1_E2"/>
    <property type="match status" value="1"/>
</dbReference>
<feature type="transmembrane region" description="Helical" evidence="8">
    <location>
        <begin position="72"/>
        <end position="92"/>
    </location>
</feature>
<dbReference type="SUPFAM" id="SSF81653">
    <property type="entry name" value="Calcium ATPase, transduction domain A"/>
    <property type="match status" value="1"/>
</dbReference>
<name>A0A943BM92_9ACTN</name>
<keyword evidence="5" id="KW-1278">Translocase</keyword>
<gene>
    <name evidence="10" type="primary">cadA</name>
    <name evidence="10" type="ORF">KHY67_05030</name>
</gene>
<feature type="transmembrane region" description="Helical" evidence="8">
    <location>
        <begin position="249"/>
        <end position="267"/>
    </location>
</feature>
<dbReference type="SFLD" id="SFLDS00003">
    <property type="entry name" value="Haloacid_Dehalogenase"/>
    <property type="match status" value="1"/>
</dbReference>
<sequence length="642" mass="67999">MNKKQKKWLKRILLALALFFTVMALDELGVLAGIFGEPGALYASFALYLIPYLIAGHDVLLKAWRNIRRGEAFDESFLMAVATIGAFAMIFFPETEPHMAEGAAVMLFYQVGELFQSYAVGKSRKSIAAMMDIAPDYANIERDGAIVEVDPDEVQVGDIIVVKPGERVPIDGVVVDGTSQLDTAALTGESVPRHIEVGGEVISGCINMTGVLRIRTTKLFGTSTVSRILELVENASEKKARTENFITRFARVYTPIVTLAAVAIAVVPPLLGMGAWAGWILRGLTFLVVSCPCALVISVPMSFFGGIGGASRLGILVKGSNYLEALAQVDTVVFDKTGTLTSGTFGVVGVRPADAIDSDQLLAVAAHAEAFSDHPIALSVKKAYLDEAPADSERIIDQARIEGAAEESGHGVKATVDGHAVLVGNDKLMSAHGISCPDCELTGTILHVAIDGSYAGHIVIADTVKDDAAQAIADLHAAGVERCIMLTGDREEVARSVASDLGLDEYHAQLLPGDKVEQVERILDSARGNLAFVGDGINDAPVLTRADVGIAMGAMGSDAAIEAADIVLMDDKPSNIARAIRVARKTMRIVHQNIVFAIGVKLLILALAAVGIANMWLAVFGDVGVAVIAILNAMRAMNVKDC</sequence>
<organism evidence="10 11">
    <name type="scientific">Collinsella intestinalis</name>
    <dbReference type="NCBI Taxonomy" id="147207"/>
    <lineage>
        <taxon>Bacteria</taxon>
        <taxon>Bacillati</taxon>
        <taxon>Actinomycetota</taxon>
        <taxon>Coriobacteriia</taxon>
        <taxon>Coriobacteriales</taxon>
        <taxon>Coriobacteriaceae</taxon>
        <taxon>Collinsella</taxon>
    </lineage>
</organism>
<dbReference type="PANTHER" id="PTHR48085">
    <property type="entry name" value="CADMIUM/ZINC-TRANSPORTING ATPASE HMA2-RELATED"/>
    <property type="match status" value="1"/>
</dbReference>
<comment type="caution">
    <text evidence="10">The sequence shown here is derived from an EMBL/GenBank/DDBJ whole genome shotgun (WGS) entry which is preliminary data.</text>
</comment>
<dbReference type="Gene3D" id="2.70.150.10">
    <property type="entry name" value="Calcium-transporting ATPase, cytoplasmic transduction domain A"/>
    <property type="match status" value="1"/>
</dbReference>